<dbReference type="Proteomes" id="UP000193685">
    <property type="component" value="Unassembled WGS sequence"/>
</dbReference>
<evidence type="ECO:0000313" key="10">
    <source>
        <dbReference type="EMBL" id="ORY75437.1"/>
    </source>
</evidence>
<organism evidence="10 11">
    <name type="scientific">Protomyces lactucae-debilis</name>
    <dbReference type="NCBI Taxonomy" id="2754530"/>
    <lineage>
        <taxon>Eukaryota</taxon>
        <taxon>Fungi</taxon>
        <taxon>Dikarya</taxon>
        <taxon>Ascomycota</taxon>
        <taxon>Taphrinomycotina</taxon>
        <taxon>Taphrinomycetes</taxon>
        <taxon>Taphrinales</taxon>
        <taxon>Protomycetaceae</taxon>
        <taxon>Protomyces</taxon>
    </lineage>
</organism>
<sequence>MMHVLAVPWFKLDGHINLLVQFDVSSAASYSIRLTDMRHVWGEDLADQDLISRSEECECPFDQDDTEHLLQQLKVSCLNDHQKSTFKLKQSSSSLRLQLSSTIGSSNIDLAWYFELDKLAHPPVAAGLNLALFGMLAFYQSQLSSLHQVIKGKDGVIRSMTDFCEENNLEYRPRRRQAAFEAFEPDDFAREARQDVAAKCSTAAQIVNNIHESGQDATFREDWRTVLSNVERWELQLLNDEQKPTLKRQATSVDEFLEEHSLGAASPVARADADATTDDEPELEKAERSSQRRSSSPGSPQVINSLMTPNSGGSVKSRIGGKIAVQSPKTPTVKSRIGGQAVSPSPHTPGVKSRIGGQSVAPSPSVETKLGKAATSPAHDANRELVSGVDEQEARRKRLAASIALAQAAPLPKKRRQF</sequence>
<name>A0A1Y2EV96_PROLT</name>
<feature type="region of interest" description="Disordered" evidence="8">
    <location>
        <begin position="261"/>
        <end position="391"/>
    </location>
</feature>
<evidence type="ECO:0000256" key="5">
    <source>
        <dbReference type="ARBA" id="ARBA00023242"/>
    </source>
</evidence>
<dbReference type="STRING" id="56484.A0A1Y2EV96"/>
<dbReference type="Pfam" id="PF09302">
    <property type="entry name" value="XLF"/>
    <property type="match status" value="1"/>
</dbReference>
<comment type="similarity">
    <text evidence="6">Belongs to the XRCC4-XLF family. XLF subfamily.</text>
</comment>
<keyword evidence="5" id="KW-0539">Nucleus</keyword>
<dbReference type="InterPro" id="IPR052287">
    <property type="entry name" value="NHEJ_factor"/>
</dbReference>
<dbReference type="GO" id="GO:0045027">
    <property type="term" value="F:DNA end binding"/>
    <property type="evidence" value="ECO:0007669"/>
    <property type="project" value="TreeGrafter"/>
</dbReference>
<evidence type="ECO:0000256" key="3">
    <source>
        <dbReference type="ARBA" id="ARBA00023125"/>
    </source>
</evidence>
<protein>
    <recommendedName>
        <fullName evidence="7">Non-homologous end-joining factor 1</fullName>
    </recommendedName>
</protein>
<dbReference type="RefSeq" id="XP_040722310.1">
    <property type="nucleotide sequence ID" value="XM_040870160.1"/>
</dbReference>
<keyword evidence="3" id="KW-0238">DNA-binding</keyword>
<evidence type="ECO:0000313" key="11">
    <source>
        <dbReference type="Proteomes" id="UP000193685"/>
    </source>
</evidence>
<evidence type="ECO:0000256" key="4">
    <source>
        <dbReference type="ARBA" id="ARBA00023204"/>
    </source>
</evidence>
<dbReference type="GeneID" id="63786759"/>
<keyword evidence="2" id="KW-0227">DNA damage</keyword>
<keyword evidence="11" id="KW-1185">Reference proteome</keyword>
<dbReference type="AlphaFoldDB" id="A0A1Y2EV96"/>
<comment type="caution">
    <text evidence="10">The sequence shown here is derived from an EMBL/GenBank/DDBJ whole genome shotgun (WGS) entry which is preliminary data.</text>
</comment>
<dbReference type="InterPro" id="IPR038051">
    <property type="entry name" value="XRCC4-like_N_sf"/>
</dbReference>
<evidence type="ECO:0000256" key="6">
    <source>
        <dbReference type="ARBA" id="ARBA00025747"/>
    </source>
</evidence>
<accession>A0A1Y2EV96</accession>
<comment type="subcellular location">
    <subcellularLocation>
        <location evidence="1">Nucleus</location>
    </subcellularLocation>
</comment>
<dbReference type="InterPro" id="IPR015381">
    <property type="entry name" value="XLF-like_N"/>
</dbReference>
<dbReference type="OrthoDB" id="2155935at2759"/>
<keyword evidence="4" id="KW-0234">DNA repair</keyword>
<dbReference type="GO" id="GO:0032807">
    <property type="term" value="C:DNA ligase IV complex"/>
    <property type="evidence" value="ECO:0007669"/>
    <property type="project" value="TreeGrafter"/>
</dbReference>
<evidence type="ECO:0000256" key="2">
    <source>
        <dbReference type="ARBA" id="ARBA00022763"/>
    </source>
</evidence>
<feature type="domain" description="XLF-like N-terminal" evidence="9">
    <location>
        <begin position="8"/>
        <end position="118"/>
    </location>
</feature>
<dbReference type="Gene3D" id="2.170.210.10">
    <property type="entry name" value="DNA double-strand break repair and VJ recombination XRCC4, N-terminal"/>
    <property type="match status" value="1"/>
</dbReference>
<gene>
    <name evidence="10" type="ORF">BCR37DRAFT_384065</name>
</gene>
<dbReference type="GO" id="GO:0006303">
    <property type="term" value="P:double-strand break repair via nonhomologous end joining"/>
    <property type="evidence" value="ECO:0007669"/>
    <property type="project" value="TreeGrafter"/>
</dbReference>
<dbReference type="PANTHER" id="PTHR32235">
    <property type="entry name" value="NON-HOMOLOGOUS END-JOINING FACTOR 1"/>
    <property type="match status" value="1"/>
</dbReference>
<evidence type="ECO:0000256" key="8">
    <source>
        <dbReference type="SAM" id="MobiDB-lite"/>
    </source>
</evidence>
<dbReference type="EMBL" id="MCFI01000026">
    <property type="protein sequence ID" value="ORY75437.1"/>
    <property type="molecule type" value="Genomic_DNA"/>
</dbReference>
<evidence type="ECO:0000256" key="1">
    <source>
        <dbReference type="ARBA" id="ARBA00004123"/>
    </source>
</evidence>
<dbReference type="CDD" id="cd22285">
    <property type="entry name" value="HD_XLF_N"/>
    <property type="match status" value="1"/>
</dbReference>
<evidence type="ECO:0000256" key="7">
    <source>
        <dbReference type="ARBA" id="ARBA00044529"/>
    </source>
</evidence>
<proteinExistence type="inferred from homology"/>
<dbReference type="PANTHER" id="PTHR32235:SF1">
    <property type="entry name" value="NON-HOMOLOGOUS END-JOINING FACTOR 1"/>
    <property type="match status" value="1"/>
</dbReference>
<reference evidence="10 11" key="1">
    <citation type="submission" date="2016-07" db="EMBL/GenBank/DDBJ databases">
        <title>Pervasive Adenine N6-methylation of Active Genes in Fungi.</title>
        <authorList>
            <consortium name="DOE Joint Genome Institute"/>
            <person name="Mondo S.J."/>
            <person name="Dannebaum R.O."/>
            <person name="Kuo R.C."/>
            <person name="Labutti K."/>
            <person name="Haridas S."/>
            <person name="Kuo A."/>
            <person name="Salamov A."/>
            <person name="Ahrendt S.R."/>
            <person name="Lipzen A."/>
            <person name="Sullivan W."/>
            <person name="Andreopoulos W.B."/>
            <person name="Clum A."/>
            <person name="Lindquist E."/>
            <person name="Daum C."/>
            <person name="Ramamoorthy G.K."/>
            <person name="Gryganskyi A."/>
            <person name="Culley D."/>
            <person name="Magnuson J.K."/>
            <person name="James T.Y."/>
            <person name="O'Malley M.A."/>
            <person name="Stajich J.E."/>
            <person name="Spatafora J.W."/>
            <person name="Visel A."/>
            <person name="Grigoriev I.V."/>
        </authorList>
    </citation>
    <scope>NUCLEOTIDE SEQUENCE [LARGE SCALE GENOMIC DNA]</scope>
    <source>
        <strain evidence="10 11">12-1054</strain>
    </source>
</reference>
<feature type="compositionally biased region" description="Low complexity" evidence="8">
    <location>
        <begin position="292"/>
        <end position="301"/>
    </location>
</feature>
<feature type="compositionally biased region" description="Polar residues" evidence="8">
    <location>
        <begin position="302"/>
        <end position="314"/>
    </location>
</feature>
<evidence type="ECO:0000259" key="9">
    <source>
        <dbReference type="Pfam" id="PF09302"/>
    </source>
</evidence>